<keyword evidence="5" id="KW-1185">Reference proteome</keyword>
<dbReference type="GO" id="GO:0003677">
    <property type="term" value="F:DNA binding"/>
    <property type="evidence" value="ECO:0007669"/>
    <property type="project" value="UniProtKB-UniRule"/>
</dbReference>
<protein>
    <submittedName>
        <fullName evidence="4">TetR family transcriptional regulator</fullName>
    </submittedName>
</protein>
<sequence length="187" mass="20708">MNTNMRESIMSAARMAVQGHGYNALSFRELAKAVGIKSASVHYHFPTKGDLAAALAKRYADEAEVFFDELLATPQTHDALMRAYTSAFRKALEDDNKMCLCGIMSAEYTDLPDIARVEVDRFTAVNTRWLLRVLTDRHPNAPHDALEARSLAIFAAIEGAQLVARGRADLASFDRIIEAYHASGLFD</sequence>
<evidence type="ECO:0000313" key="5">
    <source>
        <dbReference type="Proteomes" id="UP000182987"/>
    </source>
</evidence>
<dbReference type="PRINTS" id="PR00455">
    <property type="entry name" value="HTHTETR"/>
</dbReference>
<dbReference type="PROSITE" id="PS50977">
    <property type="entry name" value="HTH_TETR_2"/>
    <property type="match status" value="1"/>
</dbReference>
<dbReference type="PANTHER" id="PTHR47506">
    <property type="entry name" value="TRANSCRIPTIONAL REGULATORY PROTEIN"/>
    <property type="match status" value="1"/>
</dbReference>
<keyword evidence="1" id="KW-0805">Transcription regulation</keyword>
<accession>A0A0G9H8H4</accession>
<proteinExistence type="predicted"/>
<evidence type="ECO:0000256" key="3">
    <source>
        <dbReference type="ARBA" id="ARBA00023163"/>
    </source>
</evidence>
<dbReference type="Pfam" id="PF00440">
    <property type="entry name" value="TetR_N"/>
    <property type="match status" value="1"/>
</dbReference>
<evidence type="ECO:0000313" key="4">
    <source>
        <dbReference type="EMBL" id="APG04258.1"/>
    </source>
</evidence>
<organism evidence="4 5">
    <name type="scientific">Luteibacter rhizovicinus DSM 16549</name>
    <dbReference type="NCBI Taxonomy" id="1440763"/>
    <lineage>
        <taxon>Bacteria</taxon>
        <taxon>Pseudomonadati</taxon>
        <taxon>Pseudomonadota</taxon>
        <taxon>Gammaproteobacteria</taxon>
        <taxon>Lysobacterales</taxon>
        <taxon>Rhodanobacteraceae</taxon>
        <taxon>Luteibacter</taxon>
    </lineage>
</organism>
<dbReference type="InterPro" id="IPR009057">
    <property type="entry name" value="Homeodomain-like_sf"/>
</dbReference>
<dbReference type="STRING" id="1440763.BJI69_10365"/>
<reference evidence="5" key="1">
    <citation type="submission" date="2016-09" db="EMBL/GenBank/DDBJ databases">
        <authorList>
            <person name="Lysoe E."/>
        </authorList>
    </citation>
    <scope>NUCLEOTIDE SEQUENCE [LARGE SCALE GENOMIC DNA]</scope>
    <source>
        <strain evidence="5">LJ96T</strain>
    </source>
</reference>
<evidence type="ECO:0000256" key="2">
    <source>
        <dbReference type="ARBA" id="ARBA00023125"/>
    </source>
</evidence>
<keyword evidence="2" id="KW-0238">DNA-binding</keyword>
<dbReference type="KEGG" id="lrz:BJI69_10365"/>
<name>A0A0G9H8H4_9GAMM</name>
<dbReference type="SUPFAM" id="SSF46689">
    <property type="entry name" value="Homeodomain-like"/>
    <property type="match status" value="1"/>
</dbReference>
<keyword evidence="3" id="KW-0804">Transcription</keyword>
<dbReference type="Proteomes" id="UP000182987">
    <property type="component" value="Chromosome"/>
</dbReference>
<dbReference type="AlphaFoldDB" id="A0A0G9H8H4"/>
<gene>
    <name evidence="4" type="ORF">BJI69_10365</name>
</gene>
<dbReference type="PANTHER" id="PTHR47506:SF1">
    <property type="entry name" value="HTH-TYPE TRANSCRIPTIONAL REGULATOR YJDC"/>
    <property type="match status" value="1"/>
</dbReference>
<dbReference type="InterPro" id="IPR001647">
    <property type="entry name" value="HTH_TetR"/>
</dbReference>
<dbReference type="EMBL" id="CP017480">
    <property type="protein sequence ID" value="APG04258.1"/>
    <property type="molecule type" value="Genomic_DNA"/>
</dbReference>
<dbReference type="PATRIC" id="fig|1440763.5.peg.3180"/>
<evidence type="ECO:0000256" key="1">
    <source>
        <dbReference type="ARBA" id="ARBA00023015"/>
    </source>
</evidence>
<dbReference type="SUPFAM" id="SSF48498">
    <property type="entry name" value="Tetracyclin repressor-like, C-terminal domain"/>
    <property type="match status" value="1"/>
</dbReference>
<dbReference type="InterPro" id="IPR036271">
    <property type="entry name" value="Tet_transcr_reg_TetR-rel_C_sf"/>
</dbReference>
<dbReference type="Gene3D" id="1.10.357.10">
    <property type="entry name" value="Tetracycline Repressor, domain 2"/>
    <property type="match status" value="1"/>
</dbReference>